<evidence type="ECO:0000256" key="1">
    <source>
        <dbReference type="ARBA" id="ARBA00004514"/>
    </source>
</evidence>
<protein>
    <submittedName>
        <fullName evidence="5">Ubiquitin family protein</fullName>
    </submittedName>
</protein>
<evidence type="ECO:0000259" key="4">
    <source>
        <dbReference type="PROSITE" id="PS50053"/>
    </source>
</evidence>
<dbReference type="Gene3D" id="3.10.20.90">
    <property type="entry name" value="Phosphatidylinositol 3-kinase Catalytic Subunit, Chain A, domain 1"/>
    <property type="match status" value="1"/>
</dbReference>
<dbReference type="GO" id="GO:0071818">
    <property type="term" value="C:BAT3 complex"/>
    <property type="evidence" value="ECO:0007669"/>
    <property type="project" value="TreeGrafter"/>
</dbReference>
<evidence type="ECO:0000256" key="2">
    <source>
        <dbReference type="ARBA" id="ARBA00022490"/>
    </source>
</evidence>
<sequence length="298" mass="32290">MASADFQAEQAFARTFLNTIGRQPVTYGDDYRQPAESSLRRVPVLAIPVPPVPERKVGESSSSAAISLTFKSLKPALSYTLPVSLTDSILTIKTLLHEKYSEALPSAEHQRILLKGKALADQKLLKEYNVKDGDTLNLVFKPVTAPSEPVITAPKPVQANVMSNPFASVSGSLDPNVKSSAGGKRHQRIPSVVLSPSPSNDTANEEIPREITLDLDSGNDGVSPVMRDELGLASTYHNTVAKPEFWEKMVKFLKSEFQTEADFHLAFEDFLCATKGSLTASQIAKIRDHVGIVGMAGT</sequence>
<gene>
    <name evidence="5" type="ORF">FA15DRAFT_667269</name>
</gene>
<keyword evidence="2" id="KW-0963">Cytoplasm</keyword>
<evidence type="ECO:0000313" key="6">
    <source>
        <dbReference type="Proteomes" id="UP000307440"/>
    </source>
</evidence>
<dbReference type="SUPFAM" id="SSF54236">
    <property type="entry name" value="Ubiquitin-like"/>
    <property type="match status" value="1"/>
</dbReference>
<feature type="region of interest" description="Disordered" evidence="3">
    <location>
        <begin position="173"/>
        <end position="204"/>
    </location>
</feature>
<organism evidence="5 6">
    <name type="scientific">Coprinopsis marcescibilis</name>
    <name type="common">Agaric fungus</name>
    <name type="synonym">Psathyrella marcescibilis</name>
    <dbReference type="NCBI Taxonomy" id="230819"/>
    <lineage>
        <taxon>Eukaryota</taxon>
        <taxon>Fungi</taxon>
        <taxon>Dikarya</taxon>
        <taxon>Basidiomycota</taxon>
        <taxon>Agaricomycotina</taxon>
        <taxon>Agaricomycetes</taxon>
        <taxon>Agaricomycetidae</taxon>
        <taxon>Agaricales</taxon>
        <taxon>Agaricineae</taxon>
        <taxon>Psathyrellaceae</taxon>
        <taxon>Coprinopsis</taxon>
    </lineage>
</organism>
<dbReference type="PROSITE" id="PS50053">
    <property type="entry name" value="UBIQUITIN_2"/>
    <property type="match status" value="1"/>
</dbReference>
<proteinExistence type="predicted"/>
<keyword evidence="6" id="KW-1185">Reference proteome</keyword>
<dbReference type="AlphaFoldDB" id="A0A5C3LDS1"/>
<accession>A0A5C3LDS1</accession>
<dbReference type="InterPro" id="IPR047154">
    <property type="entry name" value="UBL4A-like"/>
</dbReference>
<dbReference type="PANTHER" id="PTHR46555:SF1">
    <property type="entry name" value="UBIQUITIN-LIKE PROTEIN 4A"/>
    <property type="match status" value="1"/>
</dbReference>
<comment type="subcellular location">
    <subcellularLocation>
        <location evidence="1">Cytoplasm</location>
        <location evidence="1">Cytosol</location>
    </subcellularLocation>
</comment>
<evidence type="ECO:0000313" key="5">
    <source>
        <dbReference type="EMBL" id="TFK26571.1"/>
    </source>
</evidence>
<name>A0A5C3LDS1_COPMA</name>
<dbReference type="GO" id="GO:0071816">
    <property type="term" value="P:tail-anchored membrane protein insertion into ER membrane"/>
    <property type="evidence" value="ECO:0007669"/>
    <property type="project" value="TreeGrafter"/>
</dbReference>
<dbReference type="GO" id="GO:0006620">
    <property type="term" value="P:post-translational protein targeting to endoplasmic reticulum membrane"/>
    <property type="evidence" value="ECO:0007669"/>
    <property type="project" value="InterPro"/>
</dbReference>
<dbReference type="PANTHER" id="PTHR46555">
    <property type="entry name" value="UBIQUITIN-LIKE PROTEIN 4A"/>
    <property type="match status" value="1"/>
</dbReference>
<dbReference type="InterPro" id="IPR000626">
    <property type="entry name" value="Ubiquitin-like_dom"/>
</dbReference>
<dbReference type="OrthoDB" id="428577at2759"/>
<dbReference type="CDD" id="cd17039">
    <property type="entry name" value="Ubl_ubiquitin_like"/>
    <property type="match status" value="1"/>
</dbReference>
<dbReference type="STRING" id="230819.A0A5C3LDS1"/>
<dbReference type="Pfam" id="PF00240">
    <property type="entry name" value="ubiquitin"/>
    <property type="match status" value="1"/>
</dbReference>
<dbReference type="InterPro" id="IPR029071">
    <property type="entry name" value="Ubiquitin-like_domsf"/>
</dbReference>
<evidence type="ECO:0000256" key="3">
    <source>
        <dbReference type="SAM" id="MobiDB-lite"/>
    </source>
</evidence>
<dbReference type="EMBL" id="ML210173">
    <property type="protein sequence ID" value="TFK26571.1"/>
    <property type="molecule type" value="Genomic_DNA"/>
</dbReference>
<dbReference type="GO" id="GO:0051087">
    <property type="term" value="F:protein-folding chaperone binding"/>
    <property type="evidence" value="ECO:0007669"/>
    <property type="project" value="TreeGrafter"/>
</dbReference>
<reference evidence="5 6" key="1">
    <citation type="journal article" date="2019" name="Nat. Ecol. Evol.">
        <title>Megaphylogeny resolves global patterns of mushroom evolution.</title>
        <authorList>
            <person name="Varga T."/>
            <person name="Krizsan K."/>
            <person name="Foldi C."/>
            <person name="Dima B."/>
            <person name="Sanchez-Garcia M."/>
            <person name="Sanchez-Ramirez S."/>
            <person name="Szollosi G.J."/>
            <person name="Szarkandi J.G."/>
            <person name="Papp V."/>
            <person name="Albert L."/>
            <person name="Andreopoulos W."/>
            <person name="Angelini C."/>
            <person name="Antonin V."/>
            <person name="Barry K.W."/>
            <person name="Bougher N.L."/>
            <person name="Buchanan P."/>
            <person name="Buyck B."/>
            <person name="Bense V."/>
            <person name="Catcheside P."/>
            <person name="Chovatia M."/>
            <person name="Cooper J."/>
            <person name="Damon W."/>
            <person name="Desjardin D."/>
            <person name="Finy P."/>
            <person name="Geml J."/>
            <person name="Haridas S."/>
            <person name="Hughes K."/>
            <person name="Justo A."/>
            <person name="Karasinski D."/>
            <person name="Kautmanova I."/>
            <person name="Kiss B."/>
            <person name="Kocsube S."/>
            <person name="Kotiranta H."/>
            <person name="LaButti K.M."/>
            <person name="Lechner B.E."/>
            <person name="Liimatainen K."/>
            <person name="Lipzen A."/>
            <person name="Lukacs Z."/>
            <person name="Mihaltcheva S."/>
            <person name="Morgado L.N."/>
            <person name="Niskanen T."/>
            <person name="Noordeloos M.E."/>
            <person name="Ohm R.A."/>
            <person name="Ortiz-Santana B."/>
            <person name="Ovrebo C."/>
            <person name="Racz N."/>
            <person name="Riley R."/>
            <person name="Savchenko A."/>
            <person name="Shiryaev A."/>
            <person name="Soop K."/>
            <person name="Spirin V."/>
            <person name="Szebenyi C."/>
            <person name="Tomsovsky M."/>
            <person name="Tulloss R.E."/>
            <person name="Uehling J."/>
            <person name="Grigoriev I.V."/>
            <person name="Vagvolgyi C."/>
            <person name="Papp T."/>
            <person name="Martin F.M."/>
            <person name="Miettinen O."/>
            <person name="Hibbett D.S."/>
            <person name="Nagy L.G."/>
        </authorList>
    </citation>
    <scope>NUCLEOTIDE SEQUENCE [LARGE SCALE GENOMIC DNA]</scope>
    <source>
        <strain evidence="5 6">CBS 121175</strain>
    </source>
</reference>
<dbReference type="SMART" id="SM00213">
    <property type="entry name" value="UBQ"/>
    <property type="match status" value="1"/>
</dbReference>
<dbReference type="Proteomes" id="UP000307440">
    <property type="component" value="Unassembled WGS sequence"/>
</dbReference>
<feature type="domain" description="Ubiquitin-like" evidence="4">
    <location>
        <begin position="66"/>
        <end position="145"/>
    </location>
</feature>